<dbReference type="CDD" id="cd00030">
    <property type="entry name" value="C2"/>
    <property type="match status" value="1"/>
</dbReference>
<dbReference type="InterPro" id="IPR015366">
    <property type="entry name" value="S53_propep"/>
</dbReference>
<dbReference type="Pfam" id="PF09286">
    <property type="entry name" value="Pro-kuma_activ"/>
    <property type="match status" value="1"/>
</dbReference>
<dbReference type="GeneID" id="20228038"/>
<dbReference type="InterPro" id="IPR030400">
    <property type="entry name" value="Sedolisin_dom"/>
</dbReference>
<protein>
    <recommendedName>
        <fullName evidence="8">subtilisin</fullName>
        <ecNumber evidence="8">3.4.21.62</ecNumber>
    </recommendedName>
</protein>
<evidence type="ECO:0000256" key="6">
    <source>
        <dbReference type="ARBA" id="ARBA00023145"/>
    </source>
</evidence>
<evidence type="ECO:0000256" key="8">
    <source>
        <dbReference type="ARBA" id="ARBA00023619"/>
    </source>
</evidence>
<evidence type="ECO:0000256" key="9">
    <source>
        <dbReference type="PROSITE-ProRule" id="PRU01032"/>
    </source>
</evidence>
<feature type="domain" description="Peptidase S53" evidence="11">
    <location>
        <begin position="740"/>
        <end position="1114"/>
    </location>
</feature>
<dbReference type="CDD" id="cd11377">
    <property type="entry name" value="Pro-peptidase_S53"/>
    <property type="match status" value="1"/>
</dbReference>
<keyword evidence="1 9" id="KW-0645">Protease</keyword>
<dbReference type="Pfam" id="PF00168">
    <property type="entry name" value="C2"/>
    <property type="match status" value="1"/>
</dbReference>
<dbReference type="GO" id="GO:0008240">
    <property type="term" value="F:tripeptidyl-peptidase activity"/>
    <property type="evidence" value="ECO:0007669"/>
    <property type="project" value="TreeGrafter"/>
</dbReference>
<feature type="binding site" evidence="9">
    <location>
        <position position="1092"/>
    </location>
    <ligand>
        <name>Ca(2+)</name>
        <dbReference type="ChEBI" id="CHEBI:29108"/>
    </ligand>
</feature>
<dbReference type="PANTHER" id="PTHR14218">
    <property type="entry name" value="PROTEASE S8 TRIPEPTIDYL PEPTIDASE I CLN2"/>
    <property type="match status" value="1"/>
</dbReference>
<feature type="binding site" evidence="9">
    <location>
        <position position="1073"/>
    </location>
    <ligand>
        <name>Ca(2+)</name>
        <dbReference type="ChEBI" id="CHEBI:29108"/>
    </ligand>
</feature>
<feature type="binding site" evidence="9">
    <location>
        <position position="1094"/>
    </location>
    <ligand>
        <name>Ca(2+)</name>
        <dbReference type="ChEBI" id="CHEBI:29108"/>
    </ligand>
</feature>
<dbReference type="GO" id="GO:0004252">
    <property type="term" value="F:serine-type endopeptidase activity"/>
    <property type="evidence" value="ECO:0007669"/>
    <property type="project" value="UniProtKB-UniRule"/>
</dbReference>
<keyword evidence="5 9" id="KW-0106">Calcium</keyword>
<dbReference type="eggNOG" id="KOG1012">
    <property type="taxonomic scope" value="Eukaryota"/>
</dbReference>
<dbReference type="EC" id="3.4.21.62" evidence="8"/>
<dbReference type="PROSITE" id="PS51695">
    <property type="entry name" value="SEDOLISIN"/>
    <property type="match status" value="1"/>
</dbReference>
<dbReference type="InterPro" id="IPR000008">
    <property type="entry name" value="C2_dom"/>
</dbReference>
<dbReference type="Gene3D" id="3.40.50.200">
    <property type="entry name" value="Peptidase S8/S53 domain"/>
    <property type="match status" value="1"/>
</dbReference>
<dbReference type="RefSeq" id="XP_009034615.1">
    <property type="nucleotide sequence ID" value="XM_009036367.1"/>
</dbReference>
<dbReference type="SMART" id="SM00944">
    <property type="entry name" value="Pro-kuma_activ"/>
    <property type="match status" value="1"/>
</dbReference>
<evidence type="ECO:0000259" key="10">
    <source>
        <dbReference type="PROSITE" id="PS50004"/>
    </source>
</evidence>
<dbReference type="SUPFAM" id="SSF52743">
    <property type="entry name" value="Subtilisin-like"/>
    <property type="match status" value="1"/>
</dbReference>
<gene>
    <name evidence="12" type="ORF">AURANDRAFT_71024</name>
</gene>
<dbReference type="InterPro" id="IPR003325">
    <property type="entry name" value="TerD"/>
</dbReference>
<feature type="active site" description="Charge relay system" evidence="9">
    <location>
        <position position="820"/>
    </location>
</feature>
<feature type="binding site" evidence="9">
    <location>
        <position position="1074"/>
    </location>
    <ligand>
        <name>Ca(2+)</name>
        <dbReference type="ChEBI" id="CHEBI:29108"/>
    </ligand>
</feature>
<evidence type="ECO:0000256" key="4">
    <source>
        <dbReference type="ARBA" id="ARBA00022825"/>
    </source>
</evidence>
<evidence type="ECO:0000259" key="11">
    <source>
        <dbReference type="PROSITE" id="PS51695"/>
    </source>
</evidence>
<feature type="domain" description="C2" evidence="10">
    <location>
        <begin position="19"/>
        <end position="147"/>
    </location>
</feature>
<dbReference type="SUPFAM" id="SSF54897">
    <property type="entry name" value="Protease propeptides/inhibitors"/>
    <property type="match status" value="1"/>
</dbReference>
<dbReference type="Gene3D" id="2.60.40.150">
    <property type="entry name" value="C2 domain"/>
    <property type="match status" value="1"/>
</dbReference>
<dbReference type="PROSITE" id="PS50004">
    <property type="entry name" value="C2"/>
    <property type="match status" value="1"/>
</dbReference>
<dbReference type="SUPFAM" id="SSF49562">
    <property type="entry name" value="C2 domain (Calcium/lipid-binding domain, CaLB)"/>
    <property type="match status" value="1"/>
</dbReference>
<feature type="active site" description="Charge relay system" evidence="9">
    <location>
        <position position="1031"/>
    </location>
</feature>
<evidence type="ECO:0000313" key="12">
    <source>
        <dbReference type="EMBL" id="EGB11061.1"/>
    </source>
</evidence>
<dbReference type="InterPro" id="IPR023828">
    <property type="entry name" value="Peptidase_S8_Ser-AS"/>
</dbReference>
<evidence type="ECO:0000256" key="7">
    <source>
        <dbReference type="ARBA" id="ARBA00023529"/>
    </source>
</evidence>
<dbReference type="InterPro" id="IPR036852">
    <property type="entry name" value="Peptidase_S8/S53_dom_sf"/>
</dbReference>
<feature type="active site" description="Charge relay system" evidence="9">
    <location>
        <position position="816"/>
    </location>
</feature>
<dbReference type="PROSITE" id="PS00138">
    <property type="entry name" value="SUBTILASE_SER"/>
    <property type="match status" value="1"/>
</dbReference>
<dbReference type="InterPro" id="IPR000209">
    <property type="entry name" value="Peptidase_S8/S53_dom"/>
</dbReference>
<keyword evidence="6" id="KW-0865">Zymogen</keyword>
<evidence type="ECO:0000256" key="3">
    <source>
        <dbReference type="ARBA" id="ARBA00022801"/>
    </source>
</evidence>
<dbReference type="PANTHER" id="PTHR14218:SF15">
    <property type="entry name" value="TRIPEPTIDYL-PEPTIDASE 1"/>
    <property type="match status" value="1"/>
</dbReference>
<comment type="cofactor">
    <cofactor evidence="9">
        <name>Ca(2+)</name>
        <dbReference type="ChEBI" id="CHEBI:29108"/>
    </cofactor>
    <text evidence="9">Binds 1 Ca(2+) ion per subunit.</text>
</comment>
<proteinExistence type="predicted"/>
<keyword evidence="3 9" id="KW-0378">Hydrolase</keyword>
<dbReference type="GO" id="GO:0046872">
    <property type="term" value="F:metal ion binding"/>
    <property type="evidence" value="ECO:0007669"/>
    <property type="project" value="UniProtKB-UniRule"/>
</dbReference>
<dbReference type="InParanoid" id="F0Y2J4"/>
<dbReference type="KEGG" id="aaf:AURANDRAFT_71024"/>
<keyword evidence="4 9" id="KW-0720">Serine protease</keyword>
<reference evidence="12 13" key="1">
    <citation type="journal article" date="2011" name="Proc. Natl. Acad. Sci. U.S.A.">
        <title>Niche of harmful alga Aureococcus anophagefferens revealed through ecogenomics.</title>
        <authorList>
            <person name="Gobler C.J."/>
            <person name="Berry D.L."/>
            <person name="Dyhrman S.T."/>
            <person name="Wilhelm S.W."/>
            <person name="Salamov A."/>
            <person name="Lobanov A.V."/>
            <person name="Zhang Y."/>
            <person name="Collier J.L."/>
            <person name="Wurch L.L."/>
            <person name="Kustka A.B."/>
            <person name="Dill B.D."/>
            <person name="Shah M."/>
            <person name="VerBerkmoes N.C."/>
            <person name="Kuo A."/>
            <person name="Terry A."/>
            <person name="Pangilinan J."/>
            <person name="Lindquist E.A."/>
            <person name="Lucas S."/>
            <person name="Paulsen I.T."/>
            <person name="Hattenrath-Lehmann T.K."/>
            <person name="Talmage S.C."/>
            <person name="Walker E.A."/>
            <person name="Koch F."/>
            <person name="Burson A.M."/>
            <person name="Marcoval M.A."/>
            <person name="Tang Y.Z."/>
            <person name="Lecleir G.R."/>
            <person name="Coyne K.J."/>
            <person name="Berg G.M."/>
            <person name="Bertrand E.M."/>
            <person name="Saito M.A."/>
            <person name="Gladyshev V.N."/>
            <person name="Grigoriev I.V."/>
        </authorList>
    </citation>
    <scope>NUCLEOTIDE SEQUENCE [LARGE SCALE GENOMIC DNA]</scope>
    <source>
        <strain evidence="13">CCMP 1984</strain>
    </source>
</reference>
<dbReference type="OrthoDB" id="409122at2759"/>
<comment type="catalytic activity">
    <reaction evidence="7">
        <text>Hydrolysis of proteins with broad specificity for peptide bonds, and a preference for a large uncharged residue in P1. Hydrolyzes peptide amides.</text>
        <dbReference type="EC" id="3.4.21.62"/>
    </reaction>
</comment>
<evidence type="ECO:0000256" key="1">
    <source>
        <dbReference type="ARBA" id="ARBA00022670"/>
    </source>
</evidence>
<evidence type="ECO:0000256" key="5">
    <source>
        <dbReference type="ARBA" id="ARBA00022837"/>
    </source>
</evidence>
<dbReference type="CDD" id="cd04056">
    <property type="entry name" value="Peptidases_S53"/>
    <property type="match status" value="1"/>
</dbReference>
<dbReference type="Pfam" id="PF00082">
    <property type="entry name" value="Peptidase_S8"/>
    <property type="match status" value="1"/>
</dbReference>
<dbReference type="InterPro" id="IPR050819">
    <property type="entry name" value="Tripeptidyl-peptidase_I"/>
</dbReference>
<dbReference type="Gene3D" id="2.60.60.30">
    <property type="entry name" value="sav2460 like domains"/>
    <property type="match status" value="2"/>
</dbReference>
<keyword evidence="2 9" id="KW-0479">Metal-binding</keyword>
<dbReference type="Proteomes" id="UP000002729">
    <property type="component" value="Unassembled WGS sequence"/>
</dbReference>
<dbReference type="GO" id="GO:0006508">
    <property type="term" value="P:proteolysis"/>
    <property type="evidence" value="ECO:0007669"/>
    <property type="project" value="UniProtKB-KW"/>
</dbReference>
<dbReference type="SMART" id="SM00239">
    <property type="entry name" value="C2"/>
    <property type="match status" value="1"/>
</dbReference>
<accession>F0Y2J4</accession>
<evidence type="ECO:0000313" key="13">
    <source>
        <dbReference type="Proteomes" id="UP000002729"/>
    </source>
</evidence>
<dbReference type="InterPro" id="IPR035892">
    <property type="entry name" value="C2_domain_sf"/>
</dbReference>
<sequence>MASLVDNMDGLAVADAVVVAGGVSGTVAGTSAEHMMNPGTLEIEVIQGRDLVIKDRGTFRSNKSDPFCVVAVDGAKVGKTKTVDRNLSPVWNFSTAAKVKRGAQKRLVVNCFDKDKLSSSDPMGTVVIEVLEALRGADVATRVRRWYDVENCEGCDNARGQIEIAFAWKPKTVIALEKGTPFRVEHPEQALFVGLGWTGACGAKVDLDASCVFFDDQGAVVDALYFGNTQCFDGAALHSGDALTGDEAAAEEDADERIELRLAKLPRAVASMLFVVTAYAEKSSFVDMKSAFVGLFDPVEGEMCRYAFDCRGDHTGLVMCRVARSGPAWVLNAIGDVAAGPRDYGTWVPELKAYLSDLVSHVRVGDPNDRVAIMHKGSVVDLSYYQAGPLAEVRMGVAWDITGGRSIDLDASCLLLKAGCSEATTEIVSYQKLSSSDGRVRHSGDDTTGDGGGDDEVITVELDKLAPDVRYVAFVVNSYSGQPFSQVDNVSCHLFLPPSRARPKPQDLAIFNLSSKTYHTTALVMTILERSTRPDGSPTWLMRAVGEGTEAKVAKQCLDEIQLVRGERVAASALIELEFWLKHDAADLAAFHDDLVERSTPGSAKYSDWLSKEEVRAMLAPSREALDAVLDYVVHDLGAADVHVDDFKSVVSVAVPAGAVERALDTKLYAHAHVDYAHVEVIRVGEAYSLPAAVAAHVSLVSELVRFPRLRRSDLVAAAVDAAPNATGAWAKCGAKNSAYTNPYVLAERYGFEFPLTDAADGNSMAVAEFQGQYWDPKDLGAFSTACGLPSAISVSKTVGGNVPLLCEGLGQGCVESLLDIEYAGSIAGAIPLEVYYSGTYSLLAWANKLGDATPAPLVNSVSYGNDEAQQTGSALCSAYMESVNAAFMKVSNAGGKRVVSNTGVSILFAAGDQGVWGREGPGLKYHPDFPAASPYVTAVGGTDFATKSVIGDETTWNDGGSGFSNEFAQPAWQADDVAAYLKSATGLPKARMYNATGRAYPDVAALAGLVNPYLVALSGGKSFAGVGGTSAASPTVAAMIAQVNNNRLKAGKKSMGWLNPFLYKTGEAAFHDVTTGKTSGGFTGGFPAAPGWDAATGFGTVDFKKLNAAALAA</sequence>
<evidence type="ECO:0000256" key="2">
    <source>
        <dbReference type="ARBA" id="ARBA00022723"/>
    </source>
</evidence>
<dbReference type="EMBL" id="GL833123">
    <property type="protein sequence ID" value="EGB11061.1"/>
    <property type="molecule type" value="Genomic_DNA"/>
</dbReference>
<dbReference type="CDD" id="cd06974">
    <property type="entry name" value="TerD_like"/>
    <property type="match status" value="2"/>
</dbReference>
<dbReference type="Pfam" id="PF02342">
    <property type="entry name" value="TerD"/>
    <property type="match status" value="2"/>
</dbReference>
<name>F0Y2J4_AURAN</name>
<dbReference type="AlphaFoldDB" id="F0Y2J4"/>
<keyword evidence="13" id="KW-1185">Reference proteome</keyword>
<organism evidence="13">
    <name type="scientific">Aureococcus anophagefferens</name>
    <name type="common">Harmful bloom alga</name>
    <dbReference type="NCBI Taxonomy" id="44056"/>
    <lineage>
        <taxon>Eukaryota</taxon>
        <taxon>Sar</taxon>
        <taxon>Stramenopiles</taxon>
        <taxon>Ochrophyta</taxon>
        <taxon>Pelagophyceae</taxon>
        <taxon>Pelagomonadales</taxon>
        <taxon>Pelagomonadaceae</taxon>
        <taxon>Aureococcus</taxon>
    </lineage>
</organism>